<dbReference type="Proteomes" id="UP000277671">
    <property type="component" value="Unassembled WGS sequence"/>
</dbReference>
<dbReference type="EMBL" id="RBKT01000001">
    <property type="protein sequence ID" value="RKR88545.1"/>
    <property type="molecule type" value="Genomic_DNA"/>
</dbReference>
<name>A0A495JIP1_9ACTN</name>
<evidence type="ECO:0000313" key="3">
    <source>
        <dbReference type="Proteomes" id="UP000277671"/>
    </source>
</evidence>
<dbReference type="GO" id="GO:0003989">
    <property type="term" value="F:acetyl-CoA carboxylase activity"/>
    <property type="evidence" value="ECO:0007669"/>
    <property type="project" value="InterPro"/>
</dbReference>
<dbReference type="AlphaFoldDB" id="A0A495JIP1"/>
<evidence type="ECO:0000256" key="1">
    <source>
        <dbReference type="SAM" id="MobiDB-lite"/>
    </source>
</evidence>
<reference evidence="2 3" key="1">
    <citation type="submission" date="2018-10" db="EMBL/GenBank/DDBJ databases">
        <title>Sequencing the genomes of 1000 actinobacteria strains.</title>
        <authorList>
            <person name="Klenk H.-P."/>
        </authorList>
    </citation>
    <scope>NUCLEOTIDE SEQUENCE [LARGE SCALE GENOMIC DNA]</scope>
    <source>
        <strain evidence="2 3">DSM 45175</strain>
    </source>
</reference>
<accession>A0A495JIP1</accession>
<organism evidence="2 3">
    <name type="scientific">Micromonospora pisi</name>
    <dbReference type="NCBI Taxonomy" id="589240"/>
    <lineage>
        <taxon>Bacteria</taxon>
        <taxon>Bacillati</taxon>
        <taxon>Actinomycetota</taxon>
        <taxon>Actinomycetes</taxon>
        <taxon>Micromonosporales</taxon>
        <taxon>Micromonosporaceae</taxon>
        <taxon>Micromonospora</taxon>
    </lineage>
</organism>
<feature type="region of interest" description="Disordered" evidence="1">
    <location>
        <begin position="38"/>
        <end position="81"/>
    </location>
</feature>
<dbReference type="GO" id="GO:0004658">
    <property type="term" value="F:propionyl-CoA carboxylase activity"/>
    <property type="evidence" value="ECO:0007669"/>
    <property type="project" value="InterPro"/>
</dbReference>
<evidence type="ECO:0000313" key="2">
    <source>
        <dbReference type="EMBL" id="RKR88545.1"/>
    </source>
</evidence>
<dbReference type="InterPro" id="IPR032716">
    <property type="entry name" value="ACC_epsilon"/>
</dbReference>
<protein>
    <submittedName>
        <fullName evidence="2">Acyl-CoA carboxylase epsilon subunit-like protein</fullName>
    </submittedName>
</protein>
<gene>
    <name evidence="2" type="ORF">BDK92_2873</name>
</gene>
<dbReference type="Pfam" id="PF13822">
    <property type="entry name" value="ACC_epsilon"/>
    <property type="match status" value="1"/>
</dbReference>
<keyword evidence="3" id="KW-1185">Reference proteome</keyword>
<sequence length="81" mass="8665">MSDPRPVPDQEPAFRVVRGTPTAEELAALVGAIMLRPRPAAPDRPDTGSAWVRRSRPGAVSASGLPARPGVDAWRWSGLPR</sequence>
<proteinExistence type="predicted"/>
<comment type="caution">
    <text evidence="2">The sequence shown here is derived from an EMBL/GenBank/DDBJ whole genome shotgun (WGS) entry which is preliminary data.</text>
</comment>